<evidence type="ECO:0000313" key="3">
    <source>
        <dbReference type="Proteomes" id="UP000027586"/>
    </source>
</evidence>
<comment type="caution">
    <text evidence="2">The sequence shown here is derived from an EMBL/GenBank/DDBJ whole genome shotgun (WGS) entry which is preliminary data.</text>
</comment>
<feature type="compositionally biased region" description="Low complexity" evidence="1">
    <location>
        <begin position="48"/>
        <end position="71"/>
    </location>
</feature>
<dbReference type="VEuPathDB" id="FungiDB:LCOR_09111.1"/>
<feature type="compositionally biased region" description="Polar residues" evidence="1">
    <location>
        <begin position="1"/>
        <end position="11"/>
    </location>
</feature>
<accession>A0A068S8A6</accession>
<evidence type="ECO:0000313" key="2">
    <source>
        <dbReference type="EMBL" id="CDH58240.1"/>
    </source>
</evidence>
<dbReference type="Proteomes" id="UP000027586">
    <property type="component" value="Unassembled WGS sequence"/>
</dbReference>
<name>A0A068S8A6_9FUNG</name>
<protein>
    <submittedName>
        <fullName evidence="2">Uncharacterized protein</fullName>
    </submittedName>
</protein>
<organism evidence="2 3">
    <name type="scientific">Lichtheimia corymbifera JMRC:FSU:9682</name>
    <dbReference type="NCBI Taxonomy" id="1263082"/>
    <lineage>
        <taxon>Eukaryota</taxon>
        <taxon>Fungi</taxon>
        <taxon>Fungi incertae sedis</taxon>
        <taxon>Mucoromycota</taxon>
        <taxon>Mucoromycotina</taxon>
        <taxon>Mucoromycetes</taxon>
        <taxon>Mucorales</taxon>
        <taxon>Lichtheimiaceae</taxon>
        <taxon>Lichtheimia</taxon>
    </lineage>
</organism>
<dbReference type="OrthoDB" id="2286861at2759"/>
<feature type="region of interest" description="Disordered" evidence="1">
    <location>
        <begin position="88"/>
        <end position="123"/>
    </location>
</feature>
<dbReference type="AlphaFoldDB" id="A0A068S8A6"/>
<proteinExistence type="predicted"/>
<gene>
    <name evidence="2" type="ORF">LCOR_09111.1</name>
</gene>
<reference evidence="2" key="1">
    <citation type="submission" date="2013-08" db="EMBL/GenBank/DDBJ databases">
        <title>Gene expansion shapes genome architecture in the human pathogen Lichtheimia corymbifera: an evolutionary genomics analysis in the ancient terrestrial Mucorales (Mucoromycotina).</title>
        <authorList>
            <person name="Schwartze V.U."/>
            <person name="Winter S."/>
            <person name="Shelest E."/>
            <person name="Marcet-Houben M."/>
            <person name="Horn F."/>
            <person name="Wehner S."/>
            <person name="Hoffmann K."/>
            <person name="Riege K."/>
            <person name="Sammeth M."/>
            <person name="Nowrousian M."/>
            <person name="Valiante V."/>
            <person name="Linde J."/>
            <person name="Jacobsen I.D."/>
            <person name="Marz M."/>
            <person name="Brakhage A.A."/>
            <person name="Gabaldon T."/>
            <person name="Bocker S."/>
            <person name="Voigt K."/>
        </authorList>
    </citation>
    <scope>NUCLEOTIDE SEQUENCE [LARGE SCALE GENOMIC DNA]</scope>
    <source>
        <strain evidence="2">FSU 9682</strain>
    </source>
</reference>
<feature type="region of interest" description="Disordered" evidence="1">
    <location>
        <begin position="1"/>
        <end position="71"/>
    </location>
</feature>
<evidence type="ECO:0000256" key="1">
    <source>
        <dbReference type="SAM" id="MobiDB-lite"/>
    </source>
</evidence>
<keyword evidence="3" id="KW-1185">Reference proteome</keyword>
<sequence length="201" mass="22031">MPFATFFQSAASKKRASLSVDTNTRGLPPSPSSPAAAPNTRRWSNAIPSPSTDATSSPSTRRMRQRFSSLLSSNGSRKSFSVLSFDSLTSGSVDDNDHQPRYSSSSDESFHQPPTPPPHTDTTAITSSSYLMAKGNSIHPATIEEESMTAFTSLAEQVRVVLGSALDEVDEEIELEWEDHRKNLRQSLLEPKRHLSLPLQL</sequence>
<dbReference type="EMBL" id="CBTN010000054">
    <property type="protein sequence ID" value="CDH58240.1"/>
    <property type="molecule type" value="Genomic_DNA"/>
</dbReference>